<name>A0A2K2D047_BRADI</name>
<accession>A0A2K2D047</accession>
<evidence type="ECO:0000256" key="1">
    <source>
        <dbReference type="SAM" id="MobiDB-lite"/>
    </source>
</evidence>
<dbReference type="EnsemblPlants" id="PNT67656">
    <property type="protein sequence ID" value="PNT67656"/>
    <property type="gene ID" value="BRADI_3g30181v3"/>
</dbReference>
<dbReference type="AlphaFoldDB" id="A0A2K2D047"/>
<sequence>MGIIRGKTGTKRPPPPLLGINISFLRRQVLTNGGTRTTTEGRISTEKHKGDRHIAS</sequence>
<evidence type="ECO:0000313" key="4">
    <source>
        <dbReference type="Proteomes" id="UP000008810"/>
    </source>
</evidence>
<dbReference type="EMBL" id="CM000882">
    <property type="protein sequence ID" value="PNT67656.1"/>
    <property type="molecule type" value="Genomic_DNA"/>
</dbReference>
<reference evidence="2" key="2">
    <citation type="submission" date="2017-06" db="EMBL/GenBank/DDBJ databases">
        <title>WGS assembly of Brachypodium distachyon.</title>
        <authorList>
            <consortium name="The International Brachypodium Initiative"/>
            <person name="Lucas S."/>
            <person name="Harmon-Smith M."/>
            <person name="Lail K."/>
            <person name="Tice H."/>
            <person name="Grimwood J."/>
            <person name="Bruce D."/>
            <person name="Barry K."/>
            <person name="Shu S."/>
            <person name="Lindquist E."/>
            <person name="Wang M."/>
            <person name="Pitluck S."/>
            <person name="Vogel J.P."/>
            <person name="Garvin D.F."/>
            <person name="Mockler T.C."/>
            <person name="Schmutz J."/>
            <person name="Rokhsar D."/>
            <person name="Bevan M.W."/>
        </authorList>
    </citation>
    <scope>NUCLEOTIDE SEQUENCE</scope>
    <source>
        <strain evidence="2">Bd21</strain>
    </source>
</reference>
<reference evidence="3" key="3">
    <citation type="submission" date="2018-08" db="UniProtKB">
        <authorList>
            <consortium name="EnsemblPlants"/>
        </authorList>
    </citation>
    <scope>IDENTIFICATION</scope>
    <source>
        <strain evidence="3">cv. Bd21</strain>
    </source>
</reference>
<dbReference type="Gramene" id="PNT67656">
    <property type="protein sequence ID" value="PNT67656"/>
    <property type="gene ID" value="BRADI_3g30181v3"/>
</dbReference>
<feature type="compositionally biased region" description="Low complexity" evidence="1">
    <location>
        <begin position="31"/>
        <end position="42"/>
    </location>
</feature>
<evidence type="ECO:0000313" key="3">
    <source>
        <dbReference type="EnsemblPlants" id="PNT67656"/>
    </source>
</evidence>
<feature type="region of interest" description="Disordered" evidence="1">
    <location>
        <begin position="31"/>
        <end position="56"/>
    </location>
</feature>
<gene>
    <name evidence="2" type="ORF">BRADI_3g30181v3</name>
</gene>
<dbReference type="Proteomes" id="UP000008810">
    <property type="component" value="Chromosome 3"/>
</dbReference>
<feature type="compositionally biased region" description="Basic and acidic residues" evidence="1">
    <location>
        <begin position="43"/>
        <end position="56"/>
    </location>
</feature>
<protein>
    <submittedName>
        <fullName evidence="2 3">Uncharacterized protein</fullName>
    </submittedName>
</protein>
<proteinExistence type="predicted"/>
<reference evidence="2 3" key="1">
    <citation type="journal article" date="2010" name="Nature">
        <title>Genome sequencing and analysis of the model grass Brachypodium distachyon.</title>
        <authorList>
            <consortium name="International Brachypodium Initiative"/>
        </authorList>
    </citation>
    <scope>NUCLEOTIDE SEQUENCE [LARGE SCALE GENOMIC DNA]</scope>
    <source>
        <strain evidence="2 3">Bd21</strain>
    </source>
</reference>
<evidence type="ECO:0000313" key="2">
    <source>
        <dbReference type="EMBL" id="PNT67656.1"/>
    </source>
</evidence>
<organism evidence="2">
    <name type="scientific">Brachypodium distachyon</name>
    <name type="common">Purple false brome</name>
    <name type="synonym">Trachynia distachya</name>
    <dbReference type="NCBI Taxonomy" id="15368"/>
    <lineage>
        <taxon>Eukaryota</taxon>
        <taxon>Viridiplantae</taxon>
        <taxon>Streptophyta</taxon>
        <taxon>Embryophyta</taxon>
        <taxon>Tracheophyta</taxon>
        <taxon>Spermatophyta</taxon>
        <taxon>Magnoliopsida</taxon>
        <taxon>Liliopsida</taxon>
        <taxon>Poales</taxon>
        <taxon>Poaceae</taxon>
        <taxon>BOP clade</taxon>
        <taxon>Pooideae</taxon>
        <taxon>Stipodae</taxon>
        <taxon>Brachypodieae</taxon>
        <taxon>Brachypodium</taxon>
    </lineage>
</organism>
<keyword evidence="4" id="KW-1185">Reference proteome</keyword>
<dbReference type="InParanoid" id="A0A2K2D047"/>